<evidence type="ECO:0000313" key="5">
    <source>
        <dbReference type="EMBL" id="PZG23572.1"/>
    </source>
</evidence>
<feature type="chain" id="PRO_5038612566" evidence="3">
    <location>
        <begin position="24"/>
        <end position="399"/>
    </location>
</feature>
<dbReference type="Proteomes" id="UP000248924">
    <property type="component" value="Unassembled WGS sequence"/>
</dbReference>
<dbReference type="Gene3D" id="3.40.50.2300">
    <property type="match status" value="2"/>
</dbReference>
<dbReference type="InterPro" id="IPR006311">
    <property type="entry name" value="TAT_signal"/>
</dbReference>
<organism evidence="5 6">
    <name type="scientific">Micromonospora craterilacus</name>
    <dbReference type="NCBI Taxonomy" id="1655439"/>
    <lineage>
        <taxon>Bacteria</taxon>
        <taxon>Bacillati</taxon>
        <taxon>Actinomycetota</taxon>
        <taxon>Actinomycetes</taxon>
        <taxon>Micromonosporales</taxon>
        <taxon>Micromonosporaceae</taxon>
        <taxon>Micromonospora</taxon>
    </lineage>
</organism>
<dbReference type="AlphaFoldDB" id="A0A2W2EGW0"/>
<evidence type="ECO:0000256" key="3">
    <source>
        <dbReference type="SAM" id="SignalP"/>
    </source>
</evidence>
<dbReference type="OrthoDB" id="3759485at2"/>
<sequence length="399" mass="42666">MSQMNRRRALQLLAALGTGGLVAGCGSDAQENASNTGTPIKIGLIAPKSGANKAIGDELGNGFQLYLELNEGRLGGHPVDLLVADEGDSVKTGQAAVEGLLKQGVLAMTGVANSSVMFGIRNLVEQARVPLIGSNASPTSLQSVVYIWRTSYVLDEAGRALGRYLKDTLGPTDRIAMIMPEGVLGGEDVLRGFRQEFGESDSRIADPVVWTSNSASPSKTAYVSDINKALSRNPSVVFCFYSGTAAAEFIMQLRDGGFRGRIYAPGFLTEGTVLDSIRPANDALGIRTALNYSADLNNAANRRFASAYRKKHNVSPTTYAMASYDAAKVLDQAIRLAGATPTPQEVNLALGRIGQIDSPRGAWQFNQPRTPQQKWYLREVQRDGQVLSNVLVNELATLG</sequence>
<comment type="caution">
    <text evidence="5">The sequence shown here is derived from an EMBL/GenBank/DDBJ whole genome shotgun (WGS) entry which is preliminary data.</text>
</comment>
<dbReference type="PROSITE" id="PS51257">
    <property type="entry name" value="PROKAR_LIPOPROTEIN"/>
    <property type="match status" value="1"/>
</dbReference>
<evidence type="ECO:0000256" key="2">
    <source>
        <dbReference type="ARBA" id="ARBA00022729"/>
    </source>
</evidence>
<dbReference type="PANTHER" id="PTHR30483:SF6">
    <property type="entry name" value="PERIPLASMIC BINDING PROTEIN OF ABC TRANSPORTER FOR NATURAL AMINO ACIDS"/>
    <property type="match status" value="1"/>
</dbReference>
<dbReference type="InterPro" id="IPR028081">
    <property type="entry name" value="Leu-bd"/>
</dbReference>
<name>A0A2W2EGW0_9ACTN</name>
<feature type="signal peptide" evidence="3">
    <location>
        <begin position="1"/>
        <end position="23"/>
    </location>
</feature>
<dbReference type="Pfam" id="PF13458">
    <property type="entry name" value="Peripla_BP_6"/>
    <property type="match status" value="1"/>
</dbReference>
<evidence type="ECO:0000256" key="1">
    <source>
        <dbReference type="ARBA" id="ARBA00010062"/>
    </source>
</evidence>
<dbReference type="InterPro" id="IPR051010">
    <property type="entry name" value="BCAA_transport"/>
</dbReference>
<keyword evidence="6" id="KW-1185">Reference proteome</keyword>
<keyword evidence="2 3" id="KW-0732">Signal</keyword>
<dbReference type="PANTHER" id="PTHR30483">
    <property type="entry name" value="LEUCINE-SPECIFIC-BINDING PROTEIN"/>
    <property type="match status" value="1"/>
</dbReference>
<comment type="similarity">
    <text evidence="1">Belongs to the leucine-binding protein family.</text>
</comment>
<gene>
    <name evidence="5" type="ORF">C1I95_02830</name>
</gene>
<evidence type="ECO:0000313" key="6">
    <source>
        <dbReference type="Proteomes" id="UP000248924"/>
    </source>
</evidence>
<evidence type="ECO:0000259" key="4">
    <source>
        <dbReference type="Pfam" id="PF13458"/>
    </source>
</evidence>
<dbReference type="RefSeq" id="WP_111212171.1">
    <property type="nucleotide sequence ID" value="NZ_POTY01000008.1"/>
</dbReference>
<accession>A0A2W2EGW0</accession>
<dbReference type="EMBL" id="POTY01000008">
    <property type="protein sequence ID" value="PZG23572.1"/>
    <property type="molecule type" value="Genomic_DNA"/>
</dbReference>
<feature type="domain" description="Leucine-binding protein" evidence="4">
    <location>
        <begin position="39"/>
        <end position="385"/>
    </location>
</feature>
<dbReference type="PROSITE" id="PS51318">
    <property type="entry name" value="TAT"/>
    <property type="match status" value="1"/>
</dbReference>
<dbReference type="SUPFAM" id="SSF53822">
    <property type="entry name" value="Periplasmic binding protein-like I"/>
    <property type="match status" value="1"/>
</dbReference>
<dbReference type="InterPro" id="IPR028082">
    <property type="entry name" value="Peripla_BP_I"/>
</dbReference>
<reference evidence="5 6" key="1">
    <citation type="submission" date="2018-01" db="EMBL/GenBank/DDBJ databases">
        <title>Draft genome sequence of Jishengella sp. NA12.</title>
        <authorList>
            <person name="Sahin N."/>
            <person name="Ay H."/>
            <person name="Saygin H."/>
        </authorList>
    </citation>
    <scope>NUCLEOTIDE SEQUENCE [LARGE SCALE GENOMIC DNA]</scope>
    <source>
        <strain evidence="5 6">NA12</strain>
    </source>
</reference>
<protein>
    <submittedName>
        <fullName evidence="5">ABC transporter substrate-binding protein</fullName>
    </submittedName>
</protein>
<proteinExistence type="inferred from homology"/>